<dbReference type="AlphaFoldDB" id="A0AA39P8N8"/>
<proteinExistence type="predicted"/>
<evidence type="ECO:0000313" key="2">
    <source>
        <dbReference type="Proteomes" id="UP001175227"/>
    </source>
</evidence>
<keyword evidence="2" id="KW-1185">Reference proteome</keyword>
<accession>A0AA39P8N8</accession>
<protein>
    <recommendedName>
        <fullName evidence="3">Heterokaryon incompatibility domain-containing protein</fullName>
    </recommendedName>
</protein>
<gene>
    <name evidence="1" type="ORF">IW261DRAFT_1399519</name>
</gene>
<dbReference type="Proteomes" id="UP001175227">
    <property type="component" value="Unassembled WGS sequence"/>
</dbReference>
<dbReference type="EMBL" id="JAUEPR010000012">
    <property type="protein sequence ID" value="KAK0479149.1"/>
    <property type="molecule type" value="Genomic_DNA"/>
</dbReference>
<comment type="caution">
    <text evidence="1">The sequence shown here is derived from an EMBL/GenBank/DDBJ whole genome shotgun (WGS) entry which is preliminary data.</text>
</comment>
<evidence type="ECO:0008006" key="3">
    <source>
        <dbReference type="Google" id="ProtNLM"/>
    </source>
</evidence>
<sequence>MVSESWWEKKEWASRWFAHSQVSLWNNKGIASVRDNAPELNEVVRRRRPIYPEPPNLPDITITALAETGRTELTIPVLKQRSYTGSGAVIPSALANVPCADLGVDGVLEELNAALGTHYSLGSEDLRLWRKTTLRSILEPYVARNDDFGTVYSHLRRFWYSGDVAQIEHALRVEEEEDREMRKKVLVHNRITTRHVPPRRLWVTRVWGISHVWVDENDRMSVMTPVNGKEWPVPMPKDANLDLIRIEMLNHGAEYAWLDVLCLRQEGGKGEHLCLEEWKLDVPTIGFVYSDTARVVSYFNGLGRPLHLTAGYFESERCWFRRAWTLQEININPIIGGETGDDIAEDEVQKEFYERLARWGPIQGPMSVLELVSQMRNRESSAPLDKVAGLVYLLELPCIPIYDAEMSDADAWEVLMDVMFPDSRSELFFSCPEPGNGRKYWQPSWPQILTMKHGWTGPMLSVGDVEHGYRDRDWYEGYFIKSAHVRGLDEGLREEMPRQGEMVFKTSVGVSYTFKILTDHAYPIPDGSYALIGACNKGCFEDGMHVRHWVVGRRKESGKFEKLSVFSSADDEGVNLKKLGFKSRTISLC</sequence>
<reference evidence="1" key="1">
    <citation type="submission" date="2023-06" db="EMBL/GenBank/DDBJ databases">
        <authorList>
            <consortium name="Lawrence Berkeley National Laboratory"/>
            <person name="Ahrendt S."/>
            <person name="Sahu N."/>
            <person name="Indic B."/>
            <person name="Wong-Bajracharya J."/>
            <person name="Merenyi Z."/>
            <person name="Ke H.-M."/>
            <person name="Monk M."/>
            <person name="Kocsube S."/>
            <person name="Drula E."/>
            <person name="Lipzen A."/>
            <person name="Balint B."/>
            <person name="Henrissat B."/>
            <person name="Andreopoulos B."/>
            <person name="Martin F.M."/>
            <person name="Harder C.B."/>
            <person name="Rigling D."/>
            <person name="Ford K.L."/>
            <person name="Foster G.D."/>
            <person name="Pangilinan J."/>
            <person name="Papanicolaou A."/>
            <person name="Barry K."/>
            <person name="LaButti K."/>
            <person name="Viragh M."/>
            <person name="Koriabine M."/>
            <person name="Yan M."/>
            <person name="Riley R."/>
            <person name="Champramary S."/>
            <person name="Plett K.L."/>
            <person name="Tsai I.J."/>
            <person name="Slot J."/>
            <person name="Sipos G."/>
            <person name="Plett J."/>
            <person name="Nagy L.G."/>
            <person name="Grigoriev I.V."/>
        </authorList>
    </citation>
    <scope>NUCLEOTIDE SEQUENCE</scope>
    <source>
        <strain evidence="1">ICMP 16352</strain>
    </source>
</reference>
<name>A0AA39P8N8_9AGAR</name>
<evidence type="ECO:0000313" key="1">
    <source>
        <dbReference type="EMBL" id="KAK0479149.1"/>
    </source>
</evidence>
<organism evidence="1 2">
    <name type="scientific">Armillaria novae-zelandiae</name>
    <dbReference type="NCBI Taxonomy" id="153914"/>
    <lineage>
        <taxon>Eukaryota</taxon>
        <taxon>Fungi</taxon>
        <taxon>Dikarya</taxon>
        <taxon>Basidiomycota</taxon>
        <taxon>Agaricomycotina</taxon>
        <taxon>Agaricomycetes</taxon>
        <taxon>Agaricomycetidae</taxon>
        <taxon>Agaricales</taxon>
        <taxon>Marasmiineae</taxon>
        <taxon>Physalacriaceae</taxon>
        <taxon>Armillaria</taxon>
    </lineage>
</organism>